<evidence type="ECO:0000259" key="1">
    <source>
        <dbReference type="PROSITE" id="PS51186"/>
    </source>
</evidence>
<dbReference type="Gene3D" id="3.40.630.30">
    <property type="match status" value="1"/>
</dbReference>
<gene>
    <name evidence="2" type="ORF">MOP44_14310</name>
</gene>
<dbReference type="InterPro" id="IPR000182">
    <property type="entry name" value="GNAT_dom"/>
</dbReference>
<sequence length="172" mass="18444">MAPAQPNFIDLTPASNPDVIASARALLLDYGRFVVSNPAAARFCLASLEEEAANLPGSYSDIGGGSLLALMNDLPSGFVAWRPAPGLLADHSWELKRLWIVPQTRGSGLGRALTQAVLDRAQTAERNAVYLDTLPSAMPAAHRLYLDMGFTPCAAYNDNPIPDLAYLVKHLV</sequence>
<dbReference type="Pfam" id="PF00583">
    <property type="entry name" value="Acetyltransf_1"/>
    <property type="match status" value="1"/>
</dbReference>
<evidence type="ECO:0000313" key="2">
    <source>
        <dbReference type="EMBL" id="UWZ81759.1"/>
    </source>
</evidence>
<dbReference type="CDD" id="cd04301">
    <property type="entry name" value="NAT_SF"/>
    <property type="match status" value="1"/>
</dbReference>
<dbReference type="Proteomes" id="UP001059380">
    <property type="component" value="Chromosome"/>
</dbReference>
<dbReference type="PROSITE" id="PS51186">
    <property type="entry name" value="GNAT"/>
    <property type="match status" value="1"/>
</dbReference>
<reference evidence="2" key="1">
    <citation type="submission" date="2021-04" db="EMBL/GenBank/DDBJ databases">
        <title>Phylogenetic analysis of Acidobacteriaceae.</title>
        <authorList>
            <person name="Qiu L."/>
            <person name="Zhang Q."/>
        </authorList>
    </citation>
    <scope>NUCLEOTIDE SEQUENCE</scope>
    <source>
        <strain evidence="2">DSM 25168</strain>
    </source>
</reference>
<keyword evidence="3" id="KW-1185">Reference proteome</keyword>
<dbReference type="InterPro" id="IPR052777">
    <property type="entry name" value="Acetyltransferase_Enz"/>
</dbReference>
<dbReference type="PANTHER" id="PTHR43305">
    <property type="entry name" value="FAMILY N-ACETYLTRANSFERASE, PUTATIVE (AFU_ORTHOLOGUE AFUA_2G01380)-RELATED"/>
    <property type="match status" value="1"/>
</dbReference>
<dbReference type="KEGG" id="orp:MOP44_14310"/>
<dbReference type="AlphaFoldDB" id="A0A9J7BG77"/>
<evidence type="ECO:0000313" key="3">
    <source>
        <dbReference type="Proteomes" id="UP001059380"/>
    </source>
</evidence>
<dbReference type="PANTHER" id="PTHR43305:SF1">
    <property type="entry name" value="FAMILY N-ACETYLTRANSFERASE, PUTATIVE (AFU_ORTHOLOGUE AFUA_2G01380)-RELATED"/>
    <property type="match status" value="1"/>
</dbReference>
<dbReference type="InterPro" id="IPR016181">
    <property type="entry name" value="Acyl_CoA_acyltransferase"/>
</dbReference>
<dbReference type="RefSeq" id="WP_260790639.1">
    <property type="nucleotide sequence ID" value="NZ_CP093313.1"/>
</dbReference>
<accession>A0A9J7BG77</accession>
<feature type="domain" description="N-acetyltransferase" evidence="1">
    <location>
        <begin position="6"/>
        <end position="172"/>
    </location>
</feature>
<dbReference type="EMBL" id="CP093313">
    <property type="protein sequence ID" value="UWZ81759.1"/>
    <property type="molecule type" value="Genomic_DNA"/>
</dbReference>
<organism evidence="2 3">
    <name type="scientific">Occallatibacter riparius</name>
    <dbReference type="NCBI Taxonomy" id="1002689"/>
    <lineage>
        <taxon>Bacteria</taxon>
        <taxon>Pseudomonadati</taxon>
        <taxon>Acidobacteriota</taxon>
        <taxon>Terriglobia</taxon>
        <taxon>Terriglobales</taxon>
        <taxon>Acidobacteriaceae</taxon>
        <taxon>Occallatibacter</taxon>
    </lineage>
</organism>
<name>A0A9J7BG77_9BACT</name>
<proteinExistence type="predicted"/>
<protein>
    <submittedName>
        <fullName evidence="2">GNAT family N-acetyltransferase</fullName>
    </submittedName>
</protein>
<dbReference type="GO" id="GO:0016747">
    <property type="term" value="F:acyltransferase activity, transferring groups other than amino-acyl groups"/>
    <property type="evidence" value="ECO:0007669"/>
    <property type="project" value="InterPro"/>
</dbReference>
<dbReference type="SUPFAM" id="SSF55729">
    <property type="entry name" value="Acyl-CoA N-acyltransferases (Nat)"/>
    <property type="match status" value="1"/>
</dbReference>